<evidence type="ECO:0000313" key="3">
    <source>
        <dbReference type="EMBL" id="HIX61186.1"/>
    </source>
</evidence>
<comment type="caution">
    <text evidence="3">The sequence shown here is derived from an EMBL/GenBank/DDBJ whole genome shotgun (WGS) entry which is preliminary data.</text>
</comment>
<dbReference type="EMBL" id="DXFC01000086">
    <property type="protein sequence ID" value="HIX61186.1"/>
    <property type="molecule type" value="Genomic_DNA"/>
</dbReference>
<proteinExistence type="predicted"/>
<evidence type="ECO:0000256" key="1">
    <source>
        <dbReference type="SAM" id="SignalP"/>
    </source>
</evidence>
<reference evidence="3" key="2">
    <citation type="submission" date="2021-04" db="EMBL/GenBank/DDBJ databases">
        <authorList>
            <person name="Gilroy R."/>
        </authorList>
    </citation>
    <scope>NUCLEOTIDE SEQUENCE</scope>
    <source>
        <strain evidence="3">1193</strain>
    </source>
</reference>
<dbReference type="AlphaFoldDB" id="A0A9D1WL85"/>
<reference evidence="3" key="1">
    <citation type="journal article" date="2021" name="PeerJ">
        <title>Extensive microbial diversity within the chicken gut microbiome revealed by metagenomics and culture.</title>
        <authorList>
            <person name="Gilroy R."/>
            <person name="Ravi A."/>
            <person name="Getino M."/>
            <person name="Pursley I."/>
            <person name="Horton D.L."/>
            <person name="Alikhan N.F."/>
            <person name="Baker D."/>
            <person name="Gharbi K."/>
            <person name="Hall N."/>
            <person name="Watson M."/>
            <person name="Adriaenssens E.M."/>
            <person name="Foster-Nyarko E."/>
            <person name="Jarju S."/>
            <person name="Secka A."/>
            <person name="Antonio M."/>
            <person name="Oren A."/>
            <person name="Chaudhuri R.R."/>
            <person name="La Ragione R."/>
            <person name="Hildebrand F."/>
            <person name="Pallen M.J."/>
        </authorList>
    </citation>
    <scope>NUCLEOTIDE SEQUENCE</scope>
    <source>
        <strain evidence="3">1193</strain>
    </source>
</reference>
<evidence type="ECO:0000259" key="2">
    <source>
        <dbReference type="PROSITE" id="PS50206"/>
    </source>
</evidence>
<dbReference type="PANTHER" id="PTHR44086">
    <property type="entry name" value="THIOSULFATE SULFURTRANSFERASE RDL2, MITOCHONDRIAL-RELATED"/>
    <property type="match status" value="1"/>
</dbReference>
<dbReference type="Pfam" id="PF00581">
    <property type="entry name" value="Rhodanese"/>
    <property type="match status" value="1"/>
</dbReference>
<dbReference type="SMART" id="SM00450">
    <property type="entry name" value="RHOD"/>
    <property type="match status" value="1"/>
</dbReference>
<dbReference type="SUPFAM" id="SSF52821">
    <property type="entry name" value="Rhodanese/Cell cycle control phosphatase"/>
    <property type="match status" value="1"/>
</dbReference>
<feature type="signal peptide" evidence="1">
    <location>
        <begin position="1"/>
        <end position="29"/>
    </location>
</feature>
<name>A0A9D1WL85_9GAMM</name>
<feature type="chain" id="PRO_5038491452" evidence="1">
    <location>
        <begin position="30"/>
        <end position="198"/>
    </location>
</feature>
<accession>A0A9D1WL85</accession>
<protein>
    <submittedName>
        <fullName evidence="3">Sulfurtransferase</fullName>
    </submittedName>
</protein>
<dbReference type="InterPro" id="IPR001763">
    <property type="entry name" value="Rhodanese-like_dom"/>
</dbReference>
<dbReference type="GO" id="GO:0004792">
    <property type="term" value="F:thiosulfate-cyanide sulfurtransferase activity"/>
    <property type="evidence" value="ECO:0007669"/>
    <property type="project" value="TreeGrafter"/>
</dbReference>
<keyword evidence="1" id="KW-0732">Signal</keyword>
<feature type="domain" description="Rhodanese" evidence="2">
    <location>
        <begin position="55"/>
        <end position="172"/>
    </location>
</feature>
<dbReference type="Gene3D" id="3.40.250.10">
    <property type="entry name" value="Rhodanese-like domain"/>
    <property type="match status" value="1"/>
</dbReference>
<evidence type="ECO:0000313" key="4">
    <source>
        <dbReference type="Proteomes" id="UP000824248"/>
    </source>
</evidence>
<dbReference type="PANTHER" id="PTHR44086:SF10">
    <property type="entry name" value="THIOSULFATE SULFURTRANSFERASE_RHODANESE-LIKE DOMAIN-CONTAINING PROTEIN 3"/>
    <property type="match status" value="1"/>
</dbReference>
<gene>
    <name evidence="3" type="ORF">H9854_02990</name>
</gene>
<dbReference type="Proteomes" id="UP000824248">
    <property type="component" value="Unassembled WGS sequence"/>
</dbReference>
<dbReference type="InterPro" id="IPR036873">
    <property type="entry name" value="Rhodanese-like_dom_sf"/>
</dbReference>
<dbReference type="PROSITE" id="PS50206">
    <property type="entry name" value="RHODANESE_3"/>
    <property type="match status" value="1"/>
</dbReference>
<organism evidence="3 4">
    <name type="scientific">Candidatus Halomonas stercoripullorum</name>
    <dbReference type="NCBI Taxonomy" id="2838617"/>
    <lineage>
        <taxon>Bacteria</taxon>
        <taxon>Pseudomonadati</taxon>
        <taxon>Pseudomonadota</taxon>
        <taxon>Gammaproteobacteria</taxon>
        <taxon>Oceanospirillales</taxon>
        <taxon>Halomonadaceae</taxon>
        <taxon>Halomonas</taxon>
    </lineage>
</organism>
<sequence length="198" mass="21349">MLAKAKGRGKALAACGVLLLALDSGLALAQQDTAYRETQLGLYLSAAEAYELLQNDTNAVLIDVRDPVEVKFTGFAESTDIHVPWSLADRDNFDEQARTWPMVRNADFEAQVAARLAALGVGKDDPIIVMCRSGATRSAPGADVIHAMGYSEVYSVSDGFEGSTLKEGDSQGVRAVNGWRNSGLPWSYEIDPQVAWQP</sequence>